<keyword evidence="3" id="KW-1185">Reference proteome</keyword>
<sequence length="95" mass="10115">MLFKLGGVLVASAVLAGCAAAPETASGPHASIWPCSTVHEELQRQEAANKQARQAQNSVTWIPVLGIAGFAIQPDRAREGHLRTRANECKRRAGL</sequence>
<gene>
    <name evidence="2" type="ORF">D3P05_05740</name>
</gene>
<keyword evidence="1" id="KW-0732">Signal</keyword>
<evidence type="ECO:0000313" key="3">
    <source>
        <dbReference type="Proteomes" id="UP000283587"/>
    </source>
</evidence>
<comment type="caution">
    <text evidence="2">The sequence shown here is derived from an EMBL/GenBank/DDBJ whole genome shotgun (WGS) entry which is preliminary data.</text>
</comment>
<organism evidence="2 3">
    <name type="scientific">Paracoccus siganidrum</name>
    <dbReference type="NCBI Taxonomy" id="1276757"/>
    <lineage>
        <taxon>Bacteria</taxon>
        <taxon>Pseudomonadati</taxon>
        <taxon>Pseudomonadota</taxon>
        <taxon>Alphaproteobacteria</taxon>
        <taxon>Rhodobacterales</taxon>
        <taxon>Paracoccaceae</taxon>
        <taxon>Paracoccus</taxon>
    </lineage>
</organism>
<dbReference type="OrthoDB" id="9915671at2"/>
<feature type="signal peptide" evidence="1">
    <location>
        <begin position="1"/>
        <end position="19"/>
    </location>
</feature>
<dbReference type="Proteomes" id="UP000283587">
    <property type="component" value="Unassembled WGS sequence"/>
</dbReference>
<dbReference type="PROSITE" id="PS51257">
    <property type="entry name" value="PROKAR_LIPOPROTEIN"/>
    <property type="match status" value="1"/>
</dbReference>
<name>A0A419A9K6_9RHOB</name>
<proteinExistence type="predicted"/>
<protein>
    <recommendedName>
        <fullName evidence="4">Lipoprotein</fullName>
    </recommendedName>
</protein>
<evidence type="ECO:0000313" key="2">
    <source>
        <dbReference type="EMBL" id="RJL19070.1"/>
    </source>
</evidence>
<accession>A0A419A9K6</accession>
<feature type="chain" id="PRO_5019330583" description="Lipoprotein" evidence="1">
    <location>
        <begin position="20"/>
        <end position="95"/>
    </location>
</feature>
<evidence type="ECO:0000256" key="1">
    <source>
        <dbReference type="SAM" id="SignalP"/>
    </source>
</evidence>
<reference evidence="3" key="1">
    <citation type="submission" date="2018-09" db="EMBL/GenBank/DDBJ databases">
        <title>Paracoccus onubensis nov. sp. a moderate halophilic bacterium isolated from Gruta de las Maravillas (Aracena, Spain).</title>
        <authorList>
            <person name="Jurado V."/>
            <person name="Gutierrez-Patricio S."/>
            <person name="Gonzalez-Pimentel J.L."/>
            <person name="Miller A.Z."/>
            <person name="Laiz L."/>
            <person name="Saiz-Jimenez C."/>
        </authorList>
    </citation>
    <scope>NUCLEOTIDE SEQUENCE [LARGE SCALE GENOMIC DNA]</scope>
    <source>
        <strain evidence="3">DSM 26381</strain>
    </source>
</reference>
<dbReference type="EMBL" id="QZEW01000019">
    <property type="protein sequence ID" value="RJL19070.1"/>
    <property type="molecule type" value="Genomic_DNA"/>
</dbReference>
<evidence type="ECO:0008006" key="4">
    <source>
        <dbReference type="Google" id="ProtNLM"/>
    </source>
</evidence>
<dbReference type="AlphaFoldDB" id="A0A419A9K6"/>
<dbReference type="RefSeq" id="WP_119897224.1">
    <property type="nucleotide sequence ID" value="NZ_QNRC01000002.1"/>
</dbReference>